<sequence>MPSLLASKERDGQMAMAAKGQVVIGISPVCLMKHDEFELAEVHLKFDFQINKPSHYGISDSIHFKHAIVRSGRTSWVLQEDNDPKHRSKLCSAWKQQNNVTTMEWPAMSPDVNPSENVLSYMKMKLKGKPVYTVKQLSFQIKKIWRSLPNEYAENLVGSMEKRCTAIISMEPARIPAVVPEPARIPAVVPEPARILALVPEPQDLYTLPCESYLYIDGTFSVDGAAAEGDAQAAPVAPGESQTHLVNNCAAFLFDELRYELNGVEIDRSRNVGVTSTLKNYVSLTYARSNILLSAG</sequence>
<evidence type="ECO:0000259" key="1">
    <source>
        <dbReference type="Pfam" id="PF13358"/>
    </source>
</evidence>
<dbReference type="Pfam" id="PF13358">
    <property type="entry name" value="DDE_3"/>
    <property type="match status" value="1"/>
</dbReference>
<dbReference type="Proteomes" id="UP000279307">
    <property type="component" value="Chromosome 6"/>
</dbReference>
<dbReference type="InterPro" id="IPR036397">
    <property type="entry name" value="RNaseH_sf"/>
</dbReference>
<comment type="caution">
    <text evidence="3">The sequence shown here is derived from an EMBL/GenBank/DDBJ whole genome shotgun (WGS) entry which is preliminary data.</text>
</comment>
<dbReference type="EMBL" id="QOIP01000006">
    <property type="protein sequence ID" value="RLU21130.1"/>
    <property type="molecule type" value="Genomic_DNA"/>
</dbReference>
<dbReference type="GO" id="GO:0003676">
    <property type="term" value="F:nucleic acid binding"/>
    <property type="evidence" value="ECO:0007669"/>
    <property type="project" value="InterPro"/>
</dbReference>
<proteinExistence type="predicted"/>
<name>A0A3L8DL16_OOCBI</name>
<evidence type="ECO:0000259" key="2">
    <source>
        <dbReference type="Pfam" id="PF21738"/>
    </source>
</evidence>
<dbReference type="AlphaFoldDB" id="A0A3L8DL16"/>
<protein>
    <submittedName>
        <fullName evidence="3">Uncharacterized protein</fullName>
    </submittedName>
</protein>
<feature type="domain" description="Double jelly roll-like" evidence="2">
    <location>
        <begin position="245"/>
        <end position="295"/>
    </location>
</feature>
<evidence type="ECO:0000313" key="3">
    <source>
        <dbReference type="EMBL" id="RLU21130.1"/>
    </source>
</evidence>
<dbReference type="InterPro" id="IPR049512">
    <property type="entry name" value="DJR-like_dom"/>
</dbReference>
<accession>A0A3L8DL16</accession>
<reference evidence="3 4" key="1">
    <citation type="journal article" date="2018" name="Genome Res.">
        <title>The genomic architecture and molecular evolution of ant odorant receptors.</title>
        <authorList>
            <person name="McKenzie S.K."/>
            <person name="Kronauer D.J.C."/>
        </authorList>
    </citation>
    <scope>NUCLEOTIDE SEQUENCE [LARGE SCALE GENOMIC DNA]</scope>
    <source>
        <strain evidence="3">Clonal line C1</strain>
    </source>
</reference>
<dbReference type="PANTHER" id="PTHR36159">
    <property type="entry name" value="PROTEIN CBG23766"/>
    <property type="match status" value="1"/>
</dbReference>
<dbReference type="Pfam" id="PF21738">
    <property type="entry name" value="DJR-like_dom"/>
    <property type="match status" value="1"/>
</dbReference>
<dbReference type="InterPro" id="IPR038717">
    <property type="entry name" value="Tc1-like_DDE_dom"/>
</dbReference>
<dbReference type="Gene3D" id="3.30.420.10">
    <property type="entry name" value="Ribonuclease H-like superfamily/Ribonuclease H"/>
    <property type="match status" value="1"/>
</dbReference>
<dbReference type="PANTHER" id="PTHR36159:SF1">
    <property type="entry name" value="RETROVIRUS-RELATED POL POLYPROTEIN FROM TRANSPOSON 412-LIKE PROTEIN"/>
    <property type="match status" value="1"/>
</dbReference>
<evidence type="ECO:0000313" key="4">
    <source>
        <dbReference type="Proteomes" id="UP000279307"/>
    </source>
</evidence>
<feature type="domain" description="Tc1-like transposase DDE" evidence="1">
    <location>
        <begin position="71"/>
        <end position="137"/>
    </location>
</feature>
<gene>
    <name evidence="3" type="ORF">DMN91_005503</name>
</gene>
<organism evidence="3 4">
    <name type="scientific">Ooceraea biroi</name>
    <name type="common">Clonal raider ant</name>
    <name type="synonym">Cerapachys biroi</name>
    <dbReference type="NCBI Taxonomy" id="2015173"/>
    <lineage>
        <taxon>Eukaryota</taxon>
        <taxon>Metazoa</taxon>
        <taxon>Ecdysozoa</taxon>
        <taxon>Arthropoda</taxon>
        <taxon>Hexapoda</taxon>
        <taxon>Insecta</taxon>
        <taxon>Pterygota</taxon>
        <taxon>Neoptera</taxon>
        <taxon>Endopterygota</taxon>
        <taxon>Hymenoptera</taxon>
        <taxon>Apocrita</taxon>
        <taxon>Aculeata</taxon>
        <taxon>Formicoidea</taxon>
        <taxon>Formicidae</taxon>
        <taxon>Dorylinae</taxon>
        <taxon>Ooceraea</taxon>
    </lineage>
</organism>